<dbReference type="AlphaFoldDB" id="A0AAD5XA48"/>
<dbReference type="SUPFAM" id="SSF64268">
    <property type="entry name" value="PX domain"/>
    <property type="match status" value="1"/>
</dbReference>
<dbReference type="PANTHER" id="PTHR47185:SF1">
    <property type="entry name" value="PX DOMAIN-CONTAINING PROTEIN YPR097W"/>
    <property type="match status" value="1"/>
</dbReference>
<accession>A0AAD5XA48</accession>
<feature type="region of interest" description="Disordered" evidence="1">
    <location>
        <begin position="781"/>
        <end position="805"/>
    </location>
</feature>
<reference evidence="3" key="1">
    <citation type="submission" date="2020-05" db="EMBL/GenBank/DDBJ databases">
        <title>Phylogenomic resolution of chytrid fungi.</title>
        <authorList>
            <person name="Stajich J.E."/>
            <person name="Amses K."/>
            <person name="Simmons R."/>
            <person name="Seto K."/>
            <person name="Myers J."/>
            <person name="Bonds A."/>
            <person name="Quandt C.A."/>
            <person name="Barry K."/>
            <person name="Liu P."/>
            <person name="Grigoriev I."/>
            <person name="Longcore J.E."/>
            <person name="James T.Y."/>
        </authorList>
    </citation>
    <scope>NUCLEOTIDE SEQUENCE</scope>
    <source>
        <strain evidence="3">JEL0318</strain>
    </source>
</reference>
<dbReference type="Proteomes" id="UP001212841">
    <property type="component" value="Unassembled WGS sequence"/>
</dbReference>
<name>A0AAD5XA48_9FUNG</name>
<comment type="caution">
    <text evidence="3">The sequence shown here is derived from an EMBL/GenBank/DDBJ whole genome shotgun (WGS) entry which is preliminary data.</text>
</comment>
<dbReference type="Gene3D" id="3.30.1520.10">
    <property type="entry name" value="Phox-like domain"/>
    <property type="match status" value="1"/>
</dbReference>
<proteinExistence type="predicted"/>
<dbReference type="Pfam" id="PF12825">
    <property type="entry name" value="DUF3818"/>
    <property type="match status" value="1"/>
</dbReference>
<dbReference type="Pfam" id="PF12828">
    <property type="entry name" value="PXB"/>
    <property type="match status" value="1"/>
</dbReference>
<dbReference type="GO" id="GO:0035091">
    <property type="term" value="F:phosphatidylinositol binding"/>
    <property type="evidence" value="ECO:0007669"/>
    <property type="project" value="InterPro"/>
</dbReference>
<evidence type="ECO:0000259" key="2">
    <source>
        <dbReference type="PROSITE" id="PS50195"/>
    </source>
</evidence>
<evidence type="ECO:0000256" key="1">
    <source>
        <dbReference type="SAM" id="MobiDB-lite"/>
    </source>
</evidence>
<dbReference type="Pfam" id="PF00787">
    <property type="entry name" value="PX"/>
    <property type="match status" value="1"/>
</dbReference>
<feature type="compositionally biased region" description="Acidic residues" evidence="1">
    <location>
        <begin position="781"/>
        <end position="793"/>
    </location>
</feature>
<dbReference type="PROSITE" id="PS50195">
    <property type="entry name" value="PX"/>
    <property type="match status" value="1"/>
</dbReference>
<organism evidence="3 4">
    <name type="scientific">Rhizophlyctis rosea</name>
    <dbReference type="NCBI Taxonomy" id="64517"/>
    <lineage>
        <taxon>Eukaryota</taxon>
        <taxon>Fungi</taxon>
        <taxon>Fungi incertae sedis</taxon>
        <taxon>Chytridiomycota</taxon>
        <taxon>Chytridiomycota incertae sedis</taxon>
        <taxon>Chytridiomycetes</taxon>
        <taxon>Rhizophlyctidales</taxon>
        <taxon>Rhizophlyctidaceae</taxon>
        <taxon>Rhizophlyctis</taxon>
    </lineage>
</organism>
<protein>
    <recommendedName>
        <fullName evidence="2">PX domain-containing protein</fullName>
    </recommendedName>
</protein>
<evidence type="ECO:0000313" key="3">
    <source>
        <dbReference type="EMBL" id="KAJ3057073.1"/>
    </source>
</evidence>
<dbReference type="PANTHER" id="PTHR47185">
    <property type="entry name" value="PX DOMAIN-CONTAINING PROTEIN YPR097W"/>
    <property type="match status" value="1"/>
</dbReference>
<dbReference type="InterPro" id="IPR047168">
    <property type="entry name" value="LEC1-like"/>
</dbReference>
<dbReference type="InterPro" id="IPR036871">
    <property type="entry name" value="PX_dom_sf"/>
</dbReference>
<dbReference type="InterPro" id="IPR024554">
    <property type="entry name" value="LEC1-like_C"/>
</dbReference>
<dbReference type="InterPro" id="IPR001683">
    <property type="entry name" value="PX_dom"/>
</dbReference>
<gene>
    <name evidence="3" type="ORF">HK097_001042</name>
</gene>
<keyword evidence="4" id="KW-1185">Reference proteome</keyword>
<dbReference type="SMART" id="SM00312">
    <property type="entry name" value="PX"/>
    <property type="match status" value="1"/>
</dbReference>
<evidence type="ECO:0000313" key="4">
    <source>
        <dbReference type="Proteomes" id="UP001212841"/>
    </source>
</evidence>
<sequence>MSIPTISGHLEVPMTVNPQTIALTYEQEKLIKKELITLELSHEFSSLSSDFSIRPFLSTQTSQHTLKQYPFLSLIFHRFVRTFPFTARTNNEAEFWEKVELFMQETAKRRFSSSAERAEATKRRELMRRMKSLVVPSDAELERRRSEAGLDRRRSSVGLDLAASLGQLSLNGPGSRRGSRASISEPQYEIDVVSIRKVSNGWVKVGGAGYDTHYLISTKFNAAEVVVGRRYAEAKQLIRDLKLHHPGVDIPPLPNRPKHSNHEQPLPHERARHILRHYLRTLVTLVTPSSSPIFNHFLFQNPTSLTATEIADAGERNILDAAREGQRKKFEEEADATARELQVRLREVKADLLASGGLMRLFEALKGAESLEELPVEYQKAVEWGKLNFAWSLYSSFVGDDKAPANLAELKRTHEMLPYRAMKMILRYTNPIRIMKAMMDLFMAQPLGSKSLMQRIITANMNEEISMYVKDIEECEAQIKEEGLKVKIRNYVYLSQNRRKGDDEDEEETNHVSLVKSVLLDPSVEPIIDAKTVEAVLEDEKVVHLLWKLLLQYSRKQDKEEMINLVFEGVTGALLRDIMTIFYTPLSQVYAAANIGDLVGDVKLFLDDLIGVVEGKGSKDVAPTAAPTTTYQTFTSLVDRHAQNLYRFTHRVYQYSAPPTTAATPVVNENLSAAEVTLAKITSSPNLFHALILYFQSILSFLNSSLPHVNLYTFLDRNLPTENREAVLQLLYDDLHELEERQADRRERRRLRVLERVAMGKGGKEAGVGGLFGGMVDGDDLGDVNEEEDDEESTPGSGFDGIVGGSVGGRRGSFVGGKLSRRDKPLVVLPGLVDAFVEHVTSMW</sequence>
<dbReference type="InterPro" id="IPR024555">
    <property type="entry name" value="PX-associated"/>
</dbReference>
<feature type="domain" description="PX" evidence="2">
    <location>
        <begin position="192"/>
        <end position="305"/>
    </location>
</feature>
<dbReference type="EMBL" id="JADGJD010000012">
    <property type="protein sequence ID" value="KAJ3057073.1"/>
    <property type="molecule type" value="Genomic_DNA"/>
</dbReference>